<sequence>MKERDTGAGLRVKKILRRAPEDESSKLEKLRKEIREAVRNRATKDDGQSKIFDPKLLLAFRNAIAGSRPEREPVRRLNPSFVMSKKSLLQKGKIMRTLQRRFMEIQWKADVHGIEIGKSSSGSIGAGEPLSLKRLRL</sequence>
<gene>
    <name evidence="1" type="ORF">IFM89_019907</name>
</gene>
<evidence type="ECO:0000313" key="2">
    <source>
        <dbReference type="Proteomes" id="UP000631114"/>
    </source>
</evidence>
<dbReference type="Proteomes" id="UP000631114">
    <property type="component" value="Unassembled WGS sequence"/>
</dbReference>
<accession>A0A835I4N4</accession>
<name>A0A835I4N4_9MAGN</name>
<comment type="caution">
    <text evidence="1">The sequence shown here is derived from an EMBL/GenBank/DDBJ whole genome shotgun (WGS) entry which is preliminary data.</text>
</comment>
<evidence type="ECO:0000313" key="1">
    <source>
        <dbReference type="EMBL" id="KAF9610067.1"/>
    </source>
</evidence>
<organism evidence="1 2">
    <name type="scientific">Coptis chinensis</name>
    <dbReference type="NCBI Taxonomy" id="261450"/>
    <lineage>
        <taxon>Eukaryota</taxon>
        <taxon>Viridiplantae</taxon>
        <taxon>Streptophyta</taxon>
        <taxon>Embryophyta</taxon>
        <taxon>Tracheophyta</taxon>
        <taxon>Spermatophyta</taxon>
        <taxon>Magnoliopsida</taxon>
        <taxon>Ranunculales</taxon>
        <taxon>Ranunculaceae</taxon>
        <taxon>Coptidoideae</taxon>
        <taxon>Coptis</taxon>
    </lineage>
</organism>
<dbReference type="AlphaFoldDB" id="A0A835I4N4"/>
<dbReference type="OrthoDB" id="21204at2759"/>
<protein>
    <submittedName>
        <fullName evidence="1">Uncharacterized protein</fullName>
    </submittedName>
</protein>
<proteinExistence type="predicted"/>
<dbReference type="EMBL" id="JADFTS010000004">
    <property type="protein sequence ID" value="KAF9610067.1"/>
    <property type="molecule type" value="Genomic_DNA"/>
</dbReference>
<keyword evidence="2" id="KW-1185">Reference proteome</keyword>
<reference evidence="1 2" key="1">
    <citation type="submission" date="2020-10" db="EMBL/GenBank/DDBJ databases">
        <title>The Coptis chinensis genome and diversification of protoberbering-type alkaloids.</title>
        <authorList>
            <person name="Wang B."/>
            <person name="Shu S."/>
            <person name="Song C."/>
            <person name="Liu Y."/>
        </authorList>
    </citation>
    <scope>NUCLEOTIDE SEQUENCE [LARGE SCALE GENOMIC DNA]</scope>
    <source>
        <strain evidence="1">HL-2020</strain>
        <tissue evidence="1">Leaf</tissue>
    </source>
</reference>